<dbReference type="OrthoDB" id="2349068at2759"/>
<dbReference type="InterPro" id="IPR004136">
    <property type="entry name" value="NMO"/>
</dbReference>
<gene>
    <name evidence="4" type="ORF">AAP_02170</name>
</gene>
<evidence type="ECO:0000256" key="3">
    <source>
        <dbReference type="ARBA" id="ARBA00023002"/>
    </source>
</evidence>
<dbReference type="AlphaFoldDB" id="A0A168ALL2"/>
<dbReference type="GO" id="GO:0018580">
    <property type="term" value="F:nitronate monooxygenase activity"/>
    <property type="evidence" value="ECO:0007669"/>
    <property type="project" value="InterPro"/>
</dbReference>
<dbReference type="VEuPathDB" id="FungiDB:AAP_02170"/>
<dbReference type="Gene3D" id="3.20.20.70">
    <property type="entry name" value="Aldolase class I"/>
    <property type="match status" value="1"/>
</dbReference>
<dbReference type="PANTHER" id="PTHR32332">
    <property type="entry name" value="2-NITROPROPANE DIOXYGENASE"/>
    <property type="match status" value="1"/>
</dbReference>
<comment type="caution">
    <text evidence="4">The sequence shown here is derived from an EMBL/GenBank/DDBJ whole genome shotgun (WGS) entry which is preliminary data.</text>
</comment>
<dbReference type="Proteomes" id="UP000242877">
    <property type="component" value="Unassembled WGS sequence"/>
</dbReference>
<organism evidence="4 5">
    <name type="scientific">Ascosphaera apis ARSEF 7405</name>
    <dbReference type="NCBI Taxonomy" id="392613"/>
    <lineage>
        <taxon>Eukaryota</taxon>
        <taxon>Fungi</taxon>
        <taxon>Dikarya</taxon>
        <taxon>Ascomycota</taxon>
        <taxon>Pezizomycotina</taxon>
        <taxon>Eurotiomycetes</taxon>
        <taxon>Eurotiomycetidae</taxon>
        <taxon>Onygenales</taxon>
        <taxon>Ascosphaeraceae</taxon>
        <taxon>Ascosphaera</taxon>
    </lineage>
</organism>
<evidence type="ECO:0000313" key="5">
    <source>
        <dbReference type="Proteomes" id="UP000242877"/>
    </source>
</evidence>
<keyword evidence="2" id="KW-0288">FMN</keyword>
<sequence length="386" mass="41274">MANKRKPSGFYAKGFTAFGGKTPTRLQKLYPWTKSPLIVSAPMLNIAGANMAMAVTKAGGFGFIAGGLQATNLEAHLVAAKRNLNGVATREGTFPIGVGFINWGADIDKCIKILKRAPPAAVWFFAPEPDDRIEILKKWATRIRTEVSPNTTIWIQIGTVVEALEYAKAGIPDVLVAQGQDAGGHGLTQNAGIISLVPEMDDALKQAGYDIPIIAAGGIMDARGLAAAICLGADGCAMGTRFLGSPQAEIYPAYQREVIAATDGGLATLKTTVYDRARGIYGWPKVYRGRGLLNRTFFDSLDGVPDAEIKKMYEQQEEMAKVAGNLEKGIQTENNFGTGYGKEGRLVTYCGTGVGLLKEVMDAREIVESVRKGATDLLLKGNKAKL</sequence>
<name>A0A168ALL2_9EURO</name>
<dbReference type="Pfam" id="PF03060">
    <property type="entry name" value="NMO"/>
    <property type="match status" value="1"/>
</dbReference>
<keyword evidence="5" id="KW-1185">Reference proteome</keyword>
<dbReference type="InterPro" id="IPR013785">
    <property type="entry name" value="Aldolase_TIM"/>
</dbReference>
<dbReference type="SUPFAM" id="SSF51412">
    <property type="entry name" value="Inosine monophosphate dehydrogenase (IMPDH)"/>
    <property type="match status" value="1"/>
</dbReference>
<protein>
    <submittedName>
        <fullName evidence="4">Aldolase-type TIM barrel</fullName>
    </submittedName>
</protein>
<evidence type="ECO:0000256" key="1">
    <source>
        <dbReference type="ARBA" id="ARBA00022630"/>
    </source>
</evidence>
<proteinExistence type="predicted"/>
<evidence type="ECO:0000256" key="2">
    <source>
        <dbReference type="ARBA" id="ARBA00022643"/>
    </source>
</evidence>
<accession>A0A168ALL2</accession>
<keyword evidence="3" id="KW-0560">Oxidoreductase</keyword>
<dbReference type="PANTHER" id="PTHR32332:SF34">
    <property type="entry name" value="2-NITROPROPANE DIOXYGENASE FAMILY, PUTATIVE-RELATED"/>
    <property type="match status" value="1"/>
</dbReference>
<dbReference type="EMBL" id="AZGZ01000007">
    <property type="protein sequence ID" value="KZZ94077.1"/>
    <property type="molecule type" value="Genomic_DNA"/>
</dbReference>
<evidence type="ECO:0000313" key="4">
    <source>
        <dbReference type="EMBL" id="KZZ94077.1"/>
    </source>
</evidence>
<keyword evidence="1" id="KW-0285">Flavoprotein</keyword>
<reference evidence="4 5" key="1">
    <citation type="journal article" date="2016" name="Genome Biol. Evol.">
        <title>Divergent and convergent evolution of fungal pathogenicity.</title>
        <authorList>
            <person name="Shang Y."/>
            <person name="Xiao G."/>
            <person name="Zheng P."/>
            <person name="Cen K."/>
            <person name="Zhan S."/>
            <person name="Wang C."/>
        </authorList>
    </citation>
    <scope>NUCLEOTIDE SEQUENCE [LARGE SCALE GENOMIC DNA]</scope>
    <source>
        <strain evidence="4 5">ARSEF 7405</strain>
    </source>
</reference>
<dbReference type="CDD" id="cd04730">
    <property type="entry name" value="NPD_like"/>
    <property type="match status" value="1"/>
</dbReference>